<comment type="similarity">
    <text evidence="1">Belongs to the protein kinase superfamily. STE Ser/Thr protein kinase family. STE20 subfamily.</text>
</comment>
<dbReference type="InterPro" id="IPR011009">
    <property type="entry name" value="Kinase-like_dom_sf"/>
</dbReference>
<name>A0A914DPX9_9BILA</name>
<dbReference type="Pfam" id="PF00069">
    <property type="entry name" value="Pkinase"/>
    <property type="match status" value="1"/>
</dbReference>
<keyword evidence="2" id="KW-0547">Nucleotide-binding</keyword>
<reference evidence="7" key="1">
    <citation type="submission" date="2022-11" db="UniProtKB">
        <authorList>
            <consortium name="WormBaseParasite"/>
        </authorList>
    </citation>
    <scope>IDENTIFICATION</scope>
</reference>
<feature type="transmembrane region" description="Helical" evidence="4">
    <location>
        <begin position="423"/>
        <end position="443"/>
    </location>
</feature>
<evidence type="ECO:0000313" key="7">
    <source>
        <dbReference type="WBParaSite" id="ACRNAN_scaffold3349.g11533.t2"/>
    </source>
</evidence>
<evidence type="ECO:0000256" key="3">
    <source>
        <dbReference type="ARBA" id="ARBA00022840"/>
    </source>
</evidence>
<accession>A0A914DPX9</accession>
<proteinExistence type="inferred from homology"/>
<feature type="transmembrane region" description="Helical" evidence="4">
    <location>
        <begin position="361"/>
        <end position="380"/>
    </location>
</feature>
<evidence type="ECO:0000259" key="5">
    <source>
        <dbReference type="PROSITE" id="PS50011"/>
    </source>
</evidence>
<dbReference type="SUPFAM" id="SSF56112">
    <property type="entry name" value="Protein kinase-like (PK-like)"/>
    <property type="match status" value="1"/>
</dbReference>
<evidence type="ECO:0000256" key="2">
    <source>
        <dbReference type="ARBA" id="ARBA00022741"/>
    </source>
</evidence>
<evidence type="ECO:0000256" key="1">
    <source>
        <dbReference type="ARBA" id="ARBA00008874"/>
    </source>
</evidence>
<dbReference type="PROSITE" id="PS50011">
    <property type="entry name" value="PROTEIN_KINASE_DOM"/>
    <property type="match status" value="1"/>
</dbReference>
<dbReference type="AlphaFoldDB" id="A0A914DPX9"/>
<sequence>MIKIKRLDSGQNRFGKVYHYLEGDNMFPITCIKIKFKEEHESIRQTLLDEIISLSKLHNNRITRIYGTYFDDKKFFIFREFIERGSVLDKVVKKPLEEDIALKYFRQACEGLDYLHKNGIVHGNIQASNLLITVPFDIKISDYGLHADKTLIFEQNLSEARKRMTLLHMAPDLYQNQIMTPKSDIWALGCTLVTMLTQNPPFYEYFEEKSIDLIYETLKNNFCNKIENKLIFTGSSLIPSALNDTKKFFDSVMMENVIERPNSEQILNTPFMKEHDRKYRNKNLFEEFFECQTRNRASTSNGKLYAPKFFFTIFTKFSSFSNSISLNTPESIQITEENGHSFQNGKVIKKQKSQNEQENDFILTMRFLGARFFMFSILLLKWIGLVSLAAVIMTTLASLIFIGIFFIYTGIQVLCQCELAEGFIALITIILLPILILLTTLCCSSACGKYKQAVESGEIRKSRFYVAQPERNLNLFGFKIIEKEKTPKRKLGHTLKRKMHEEEDITSPALLSKGKLINDIAELA</sequence>
<protein>
    <submittedName>
        <fullName evidence="7">Protein kinase domain-containing protein</fullName>
    </submittedName>
</protein>
<keyword evidence="4" id="KW-0472">Membrane</keyword>
<dbReference type="PANTHER" id="PTHR48012:SF26">
    <property type="entry name" value="SERINE_THREONINE-PROTEIN KINASE DDB_G0283821-RELATED"/>
    <property type="match status" value="1"/>
</dbReference>
<evidence type="ECO:0000256" key="4">
    <source>
        <dbReference type="SAM" id="Phobius"/>
    </source>
</evidence>
<keyword evidence="3" id="KW-0067">ATP-binding</keyword>
<dbReference type="WBParaSite" id="ACRNAN_scaffold3349.g11533.t2">
    <property type="protein sequence ID" value="ACRNAN_scaffold3349.g11533.t2"/>
    <property type="gene ID" value="ACRNAN_scaffold3349.g11533"/>
</dbReference>
<feature type="domain" description="Protein kinase" evidence="5">
    <location>
        <begin position="3"/>
        <end position="272"/>
    </location>
</feature>
<dbReference type="GO" id="GO:0005524">
    <property type="term" value="F:ATP binding"/>
    <property type="evidence" value="ECO:0007669"/>
    <property type="project" value="UniProtKB-KW"/>
</dbReference>
<feature type="transmembrane region" description="Helical" evidence="4">
    <location>
        <begin position="387"/>
        <end position="411"/>
    </location>
</feature>
<dbReference type="Gene3D" id="1.10.510.10">
    <property type="entry name" value="Transferase(Phosphotransferase) domain 1"/>
    <property type="match status" value="1"/>
</dbReference>
<evidence type="ECO:0000313" key="6">
    <source>
        <dbReference type="Proteomes" id="UP000887540"/>
    </source>
</evidence>
<organism evidence="6 7">
    <name type="scientific">Acrobeloides nanus</name>
    <dbReference type="NCBI Taxonomy" id="290746"/>
    <lineage>
        <taxon>Eukaryota</taxon>
        <taxon>Metazoa</taxon>
        <taxon>Ecdysozoa</taxon>
        <taxon>Nematoda</taxon>
        <taxon>Chromadorea</taxon>
        <taxon>Rhabditida</taxon>
        <taxon>Tylenchina</taxon>
        <taxon>Cephalobomorpha</taxon>
        <taxon>Cephaloboidea</taxon>
        <taxon>Cephalobidae</taxon>
        <taxon>Acrobeloides</taxon>
    </lineage>
</organism>
<dbReference type="GO" id="GO:0005737">
    <property type="term" value="C:cytoplasm"/>
    <property type="evidence" value="ECO:0007669"/>
    <property type="project" value="TreeGrafter"/>
</dbReference>
<keyword evidence="6" id="KW-1185">Reference proteome</keyword>
<dbReference type="InterPro" id="IPR000719">
    <property type="entry name" value="Prot_kinase_dom"/>
</dbReference>
<dbReference type="PANTHER" id="PTHR48012">
    <property type="entry name" value="STERILE20-LIKE KINASE, ISOFORM B-RELATED"/>
    <property type="match status" value="1"/>
</dbReference>
<dbReference type="InterPro" id="IPR050629">
    <property type="entry name" value="STE20/SPS1-PAK"/>
</dbReference>
<keyword evidence="4" id="KW-1133">Transmembrane helix</keyword>
<dbReference type="GO" id="GO:0004674">
    <property type="term" value="F:protein serine/threonine kinase activity"/>
    <property type="evidence" value="ECO:0007669"/>
    <property type="project" value="TreeGrafter"/>
</dbReference>
<keyword evidence="4" id="KW-0812">Transmembrane</keyword>
<dbReference type="Proteomes" id="UP000887540">
    <property type="component" value="Unplaced"/>
</dbReference>